<comment type="similarity">
    <text evidence="1">Belongs to the FAM227 family.</text>
</comment>
<feature type="compositionally biased region" description="Basic and acidic residues" evidence="2">
    <location>
        <begin position="80"/>
        <end position="94"/>
    </location>
</feature>
<accession>A0A6P5K554</accession>
<dbReference type="RefSeq" id="XP_020840134.1">
    <property type="nucleotide sequence ID" value="XM_020984475.1"/>
</dbReference>
<evidence type="ECO:0000256" key="1">
    <source>
        <dbReference type="ARBA" id="ARBA00008666"/>
    </source>
</evidence>
<feature type="compositionally biased region" description="Low complexity" evidence="2">
    <location>
        <begin position="64"/>
        <end position="76"/>
    </location>
</feature>
<dbReference type="CTD" id="196951"/>
<name>A0A6P5K554_PHACI</name>
<evidence type="ECO:0000256" key="2">
    <source>
        <dbReference type="SAM" id="MobiDB-lite"/>
    </source>
</evidence>
<evidence type="ECO:0000313" key="3">
    <source>
        <dbReference type="Proteomes" id="UP000515140"/>
    </source>
</evidence>
<keyword evidence="3" id="KW-1185">Reference proteome</keyword>
<dbReference type="AlphaFoldDB" id="A0A6P5K554"/>
<protein>
    <submittedName>
        <fullName evidence="4">Protein FAM227B</fullName>
    </submittedName>
</protein>
<reference evidence="4" key="1">
    <citation type="submission" date="2025-08" db="UniProtKB">
        <authorList>
            <consortium name="RefSeq"/>
        </authorList>
    </citation>
    <scope>IDENTIFICATION</scope>
    <source>
        <tissue evidence="4">Spleen</tissue>
    </source>
</reference>
<feature type="compositionally biased region" description="Basic and acidic residues" evidence="2">
    <location>
        <begin position="46"/>
        <end position="63"/>
    </location>
</feature>
<gene>
    <name evidence="4" type="primary">FAM227B</name>
</gene>
<dbReference type="InParanoid" id="A0A6P5K554"/>
<dbReference type="Proteomes" id="UP000515140">
    <property type="component" value="Unplaced"/>
</dbReference>
<evidence type="ECO:0000313" key="4">
    <source>
        <dbReference type="RefSeq" id="XP_020840134.1"/>
    </source>
</evidence>
<dbReference type="InterPro" id="IPR029417">
    <property type="entry name" value="FAM227"/>
</dbReference>
<dbReference type="PANTHER" id="PTHR33560">
    <property type="entry name" value="PROTEIN FAM227B"/>
    <property type="match status" value="1"/>
</dbReference>
<dbReference type="GeneID" id="110206953"/>
<dbReference type="Pfam" id="PF14922">
    <property type="entry name" value="FWWh"/>
    <property type="match status" value="1"/>
</dbReference>
<proteinExistence type="inferred from homology"/>
<dbReference type="FunCoup" id="A0A6P5K554">
    <property type="interactions" value="22"/>
</dbReference>
<sequence>MGTRVKVNLVIPLTPNIATLPGPASRSRGPRPHLRPGLCSRPPTPGRRDNEVGFRPAQPRERPTTAPGASAPALPLRSPPQKEPECERWTDPKKARPGGALSSAHQRAFPEPVTREGEPRGATMKKMALPPTTIEEFLKAQNLEEWPKSTHLNYDSYKSTLAVKKLKDACSSDAIYAYLYANVTTKHKALLEMEFRMKDLFDDFQAHASLFMDYSKSTALEDHNRKLDKLRKMIDRRRKKTVFMYPYATTEKKTVENCAFFGFRVNMPSKLPRHLTASEIFLYVLKAQKLDVKSFKIWLSLLLIESSITLLQDAFWWWFLHKYKPNQHDEDLLFDRIAENYVSLIMKVPNFRKDTFFKLYPDWLSQAIYIIFQEACPDSSQLFNDAFKAELVITMYKWMTGLEPKKSPWTRWNLGALEENTIHGNIKRMSGIQKEILSKDMEFDLDKLIQFSQNVLLPTRDQETNLMPKESHNIGHDPEFSRDLFRVAGQSPLVAYYLKVHDIAINPRLPRSCKIQITQIFRWPTNVGPTYREVVAESRKIFARNKAAFIKESKNIRDEIRAIKNKQVEFHKKLLSLENKARRRPEEAMNDCLKYLEKLCHAERSEKVVSARTPAAVATATIASIPAFASLLTHGAFHSFEDEEYEF</sequence>
<feature type="region of interest" description="Disordered" evidence="2">
    <location>
        <begin position="15"/>
        <end position="123"/>
    </location>
</feature>
<dbReference type="KEGG" id="pcw:110206953"/>
<dbReference type="PANTHER" id="PTHR33560:SF2">
    <property type="entry name" value="PROTEIN FAM227B"/>
    <property type="match status" value="1"/>
</dbReference>
<organism evidence="3 4">
    <name type="scientific">Phascolarctos cinereus</name>
    <name type="common">Koala</name>
    <dbReference type="NCBI Taxonomy" id="38626"/>
    <lineage>
        <taxon>Eukaryota</taxon>
        <taxon>Metazoa</taxon>
        <taxon>Chordata</taxon>
        <taxon>Craniata</taxon>
        <taxon>Vertebrata</taxon>
        <taxon>Euteleostomi</taxon>
        <taxon>Mammalia</taxon>
        <taxon>Metatheria</taxon>
        <taxon>Diprotodontia</taxon>
        <taxon>Phascolarctidae</taxon>
        <taxon>Phascolarctos</taxon>
    </lineage>
</organism>